<comment type="similarity">
    <text evidence="2 6">Belongs to the FPP/GGPP synthase family.</text>
</comment>
<dbReference type="GO" id="GO:0004337">
    <property type="term" value="F:(2E,6E)-farnesyl diphosphate synthase activity"/>
    <property type="evidence" value="ECO:0007669"/>
    <property type="project" value="UniProtKB-EC"/>
</dbReference>
<dbReference type="SFLD" id="SFLDG01017">
    <property type="entry name" value="Polyprenyl_Transferase_Like"/>
    <property type="match status" value="1"/>
</dbReference>
<keyword evidence="8" id="KW-1185">Reference proteome</keyword>
<dbReference type="PANTHER" id="PTHR12001:SF85">
    <property type="entry name" value="SHORT CHAIN ISOPRENYL DIPHOSPHATE SYNTHASE"/>
    <property type="match status" value="1"/>
</dbReference>
<accession>A0A090PXY6</accession>
<dbReference type="RefSeq" id="WP_042276241.1">
    <property type="nucleotide sequence ID" value="NZ_BBML01000001.1"/>
</dbReference>
<dbReference type="InterPro" id="IPR000092">
    <property type="entry name" value="Polyprenyl_synt"/>
</dbReference>
<dbReference type="EMBL" id="BBML01000001">
    <property type="protein sequence ID" value="GAK95625.1"/>
    <property type="molecule type" value="Genomic_DNA"/>
</dbReference>
<keyword evidence="4" id="KW-0479">Metal-binding</keyword>
<dbReference type="EC" id="2.5.1.1" evidence="7"/>
<evidence type="ECO:0000313" key="7">
    <source>
        <dbReference type="EMBL" id="GAK95625.1"/>
    </source>
</evidence>
<gene>
    <name evidence="7" type="ORF">JCM19294_2407</name>
</gene>
<dbReference type="GO" id="GO:0004161">
    <property type="term" value="F:dimethylallyltranstransferase activity"/>
    <property type="evidence" value="ECO:0007669"/>
    <property type="project" value="UniProtKB-EC"/>
</dbReference>
<protein>
    <submittedName>
        <fullName evidence="7">Dimethylallyltransferase</fullName>
        <ecNumber evidence="7">2.5.1.1</ecNumber>
        <ecNumber evidence="7">2.5.1.10</ecNumber>
        <ecNumber evidence="7">2.5.1.29</ecNumber>
    </submittedName>
</protein>
<keyword evidence="5" id="KW-0460">Magnesium</keyword>
<dbReference type="CDD" id="cd00685">
    <property type="entry name" value="Trans_IPPS_HT"/>
    <property type="match status" value="1"/>
</dbReference>
<evidence type="ECO:0000313" key="8">
    <source>
        <dbReference type="Proteomes" id="UP000029221"/>
    </source>
</evidence>
<dbReference type="InterPro" id="IPR008949">
    <property type="entry name" value="Isoprenoid_synthase_dom_sf"/>
</dbReference>
<organism evidence="7 8">
    <name type="scientific">Nonlabens tegetincola</name>
    <dbReference type="NCBI Taxonomy" id="323273"/>
    <lineage>
        <taxon>Bacteria</taxon>
        <taxon>Pseudomonadati</taxon>
        <taxon>Bacteroidota</taxon>
        <taxon>Flavobacteriia</taxon>
        <taxon>Flavobacteriales</taxon>
        <taxon>Flavobacteriaceae</taxon>
        <taxon>Nonlabens</taxon>
    </lineage>
</organism>
<dbReference type="InterPro" id="IPR033749">
    <property type="entry name" value="Polyprenyl_synt_CS"/>
</dbReference>
<evidence type="ECO:0000256" key="6">
    <source>
        <dbReference type="RuleBase" id="RU004466"/>
    </source>
</evidence>
<dbReference type="AlphaFoldDB" id="A0A090PXY6"/>
<dbReference type="EC" id="2.5.1.29" evidence="7"/>
<dbReference type="GO" id="GO:0008299">
    <property type="term" value="P:isoprenoid biosynthetic process"/>
    <property type="evidence" value="ECO:0007669"/>
    <property type="project" value="InterPro"/>
</dbReference>
<dbReference type="PANTHER" id="PTHR12001">
    <property type="entry name" value="GERANYLGERANYL PYROPHOSPHATE SYNTHASE"/>
    <property type="match status" value="1"/>
</dbReference>
<dbReference type="Gene3D" id="1.10.600.10">
    <property type="entry name" value="Farnesyl Diphosphate Synthase"/>
    <property type="match status" value="1"/>
</dbReference>
<dbReference type="STRING" id="319236.BST91_12590"/>
<dbReference type="PROSITE" id="PS00723">
    <property type="entry name" value="POLYPRENYL_SYNTHASE_1"/>
    <property type="match status" value="1"/>
</dbReference>
<name>A0A090PXY6_9FLAO</name>
<evidence type="ECO:0000256" key="2">
    <source>
        <dbReference type="ARBA" id="ARBA00006706"/>
    </source>
</evidence>
<comment type="caution">
    <text evidence="7">The sequence shown here is derived from an EMBL/GenBank/DDBJ whole genome shotgun (WGS) entry which is preliminary data.</text>
</comment>
<dbReference type="SFLD" id="SFLDS00005">
    <property type="entry name" value="Isoprenoid_Synthase_Type_I"/>
    <property type="match status" value="1"/>
</dbReference>
<dbReference type="EC" id="2.5.1.10" evidence="7"/>
<dbReference type="PROSITE" id="PS00444">
    <property type="entry name" value="POLYPRENYL_SYNTHASE_2"/>
    <property type="match status" value="1"/>
</dbReference>
<proteinExistence type="inferred from homology"/>
<dbReference type="eggNOG" id="COG0142">
    <property type="taxonomic scope" value="Bacteria"/>
</dbReference>
<reference evidence="7" key="1">
    <citation type="journal article" date="2014" name="Genome Announc.">
        <title>Draft Genome Sequences of Marine Flavobacterium Nonlabens Strains NR17, NR24, NR27, NR32, NR33, and Ara13.</title>
        <authorList>
            <person name="Nakanishi M."/>
            <person name="Meirelles P."/>
            <person name="Suzuki R."/>
            <person name="Takatani N."/>
            <person name="Mino S."/>
            <person name="Suda W."/>
            <person name="Oshima K."/>
            <person name="Hattori M."/>
            <person name="Ohkuma M."/>
            <person name="Hosokawa M."/>
            <person name="Miyashita K."/>
            <person name="Thompson F.L."/>
            <person name="Niwa A."/>
            <person name="Sawabe T."/>
            <person name="Sawabe T."/>
        </authorList>
    </citation>
    <scope>NUCLEOTIDE SEQUENCE [LARGE SCALE GENOMIC DNA]</scope>
    <source>
        <strain evidence="7">JCM 19294</strain>
    </source>
</reference>
<evidence type="ECO:0000256" key="1">
    <source>
        <dbReference type="ARBA" id="ARBA00001946"/>
    </source>
</evidence>
<sequence>MKSLEQLREVFLKHLKSTINHNEPKGLYDPVHYILDLGGKRLRPLLTLLSAQMYGESIDKALNAALAVEVFHNFTLLHDDIMDQADLRRGNPTVHKKWDENTGILSGDAMLIIAYQLFDEYDAGTFKQLTTLFSQTALEVCEGQQFDVDFESRDDVTIAEYMNMIKLKTSVLVGCALQMGAIIAGKNEEEQQKVYDYGINLGLAFQLMDDYLDAFGDPATFGKEVGGDIRENKKTYLYLKSIENLEHTHDLKTWFAINHLDMTMDEIDDKKEQVKVHFEKSGGAQATLEAIKSYTEKALQDIKGLDIPEQAKEELTNFSLKLMGRVS</sequence>
<dbReference type="GO" id="GO:0004311">
    <property type="term" value="F:geranylgeranyl diphosphate synthase activity"/>
    <property type="evidence" value="ECO:0007669"/>
    <property type="project" value="UniProtKB-EC"/>
</dbReference>
<dbReference type="GO" id="GO:0046872">
    <property type="term" value="F:metal ion binding"/>
    <property type="evidence" value="ECO:0007669"/>
    <property type="project" value="UniProtKB-KW"/>
</dbReference>
<keyword evidence="3 6" id="KW-0808">Transferase</keyword>
<dbReference type="SUPFAM" id="SSF48576">
    <property type="entry name" value="Terpenoid synthases"/>
    <property type="match status" value="1"/>
</dbReference>
<evidence type="ECO:0000256" key="3">
    <source>
        <dbReference type="ARBA" id="ARBA00022679"/>
    </source>
</evidence>
<dbReference type="Proteomes" id="UP000029221">
    <property type="component" value="Unassembled WGS sequence"/>
</dbReference>
<evidence type="ECO:0000256" key="5">
    <source>
        <dbReference type="ARBA" id="ARBA00022842"/>
    </source>
</evidence>
<dbReference type="Pfam" id="PF00348">
    <property type="entry name" value="polyprenyl_synt"/>
    <property type="match status" value="1"/>
</dbReference>
<evidence type="ECO:0000256" key="4">
    <source>
        <dbReference type="ARBA" id="ARBA00022723"/>
    </source>
</evidence>
<comment type="cofactor">
    <cofactor evidence="1">
        <name>Mg(2+)</name>
        <dbReference type="ChEBI" id="CHEBI:18420"/>
    </cofactor>
</comment>